<dbReference type="Pfam" id="PF14111">
    <property type="entry name" value="DUF4283"/>
    <property type="match status" value="1"/>
</dbReference>
<evidence type="ECO:0000259" key="2">
    <source>
        <dbReference type="Pfam" id="PF14111"/>
    </source>
</evidence>
<name>A0ABQ4WL79_9ASTR</name>
<evidence type="ECO:0000313" key="3">
    <source>
        <dbReference type="EMBL" id="GJS53598.1"/>
    </source>
</evidence>
<evidence type="ECO:0000256" key="1">
    <source>
        <dbReference type="SAM" id="MobiDB-lite"/>
    </source>
</evidence>
<dbReference type="EMBL" id="BQNB010008737">
    <property type="protein sequence ID" value="GJS53598.1"/>
    <property type="molecule type" value="Genomic_DNA"/>
</dbReference>
<comment type="caution">
    <text evidence="3">The sequence shown here is derived from an EMBL/GenBank/DDBJ whole genome shotgun (WGS) entry which is preliminary data.</text>
</comment>
<dbReference type="InterPro" id="IPR025558">
    <property type="entry name" value="DUF4283"/>
</dbReference>
<dbReference type="PANTHER" id="PTHR31286:SF99">
    <property type="entry name" value="DUF4283 DOMAIN-CONTAINING PROTEIN"/>
    <property type="match status" value="1"/>
</dbReference>
<feature type="compositionally biased region" description="Basic and acidic residues" evidence="1">
    <location>
        <begin position="16"/>
        <end position="25"/>
    </location>
</feature>
<keyword evidence="4" id="KW-1185">Reference proteome</keyword>
<evidence type="ECO:0000313" key="4">
    <source>
        <dbReference type="Proteomes" id="UP001151760"/>
    </source>
</evidence>
<dbReference type="InterPro" id="IPR040256">
    <property type="entry name" value="At4g02000-like"/>
</dbReference>
<feature type="domain" description="DUF4283" evidence="2">
    <location>
        <begin position="129"/>
        <end position="202"/>
    </location>
</feature>
<organism evidence="3 4">
    <name type="scientific">Tanacetum coccineum</name>
    <dbReference type="NCBI Taxonomy" id="301880"/>
    <lineage>
        <taxon>Eukaryota</taxon>
        <taxon>Viridiplantae</taxon>
        <taxon>Streptophyta</taxon>
        <taxon>Embryophyta</taxon>
        <taxon>Tracheophyta</taxon>
        <taxon>Spermatophyta</taxon>
        <taxon>Magnoliopsida</taxon>
        <taxon>eudicotyledons</taxon>
        <taxon>Gunneridae</taxon>
        <taxon>Pentapetalae</taxon>
        <taxon>asterids</taxon>
        <taxon>campanulids</taxon>
        <taxon>Asterales</taxon>
        <taxon>Asteraceae</taxon>
        <taxon>Asteroideae</taxon>
        <taxon>Anthemideae</taxon>
        <taxon>Anthemidinae</taxon>
        <taxon>Tanacetum</taxon>
    </lineage>
</organism>
<gene>
    <name evidence="3" type="ORF">Tco_0626960</name>
</gene>
<feature type="region of interest" description="Disordered" evidence="1">
    <location>
        <begin position="62"/>
        <end position="97"/>
    </location>
</feature>
<reference evidence="3" key="1">
    <citation type="journal article" date="2022" name="Int. J. Mol. Sci.">
        <title>Draft Genome of Tanacetum Coccineum: Genomic Comparison of Closely Related Tanacetum-Family Plants.</title>
        <authorList>
            <person name="Yamashiro T."/>
            <person name="Shiraishi A."/>
            <person name="Nakayama K."/>
            <person name="Satake H."/>
        </authorList>
    </citation>
    <scope>NUCLEOTIDE SEQUENCE</scope>
</reference>
<proteinExistence type="predicted"/>
<dbReference type="PANTHER" id="PTHR31286">
    <property type="entry name" value="GLYCINE-RICH CELL WALL STRUCTURAL PROTEIN 1.8-LIKE"/>
    <property type="match status" value="1"/>
</dbReference>
<dbReference type="Proteomes" id="UP001151760">
    <property type="component" value="Unassembled WGS sequence"/>
</dbReference>
<reference evidence="3" key="2">
    <citation type="submission" date="2022-01" db="EMBL/GenBank/DDBJ databases">
        <authorList>
            <person name="Yamashiro T."/>
            <person name="Shiraishi A."/>
            <person name="Satake H."/>
            <person name="Nakayama K."/>
        </authorList>
    </citation>
    <scope>NUCLEOTIDE SEQUENCE</scope>
</reference>
<protein>
    <submittedName>
        <fullName evidence="3">Beta-caryophyllene synthase</fullName>
    </submittedName>
</protein>
<feature type="region of interest" description="Disordered" evidence="1">
    <location>
        <begin position="1"/>
        <end position="25"/>
    </location>
</feature>
<sequence>MERGFLSQKRSGGGRGVKEKLGLMADKSGEVSKHIDGMLCSNSATRSPKVANAGLESFPAVSEAHGIHSPESANEENMNDTSNKEGPSPPGNTPGMSLYANTPGRNGVDVVVPVESIKDISKRFATTYGFFLGKRVAYPVVSKYVRNTWGKYGLVKSLHNSSSGIFSFQFSFIDGLNAMLENGPWFIHNNPLILEKWHPDVNILKEDVGNVLVWVKLHGVPLTAFSEDDLSVIATKLGNPLMLDSYTSDICIQS</sequence>
<accession>A0ABQ4WL79</accession>